<keyword evidence="2" id="KW-0813">Transport</keyword>
<organism evidence="8 9">
    <name type="scientific">Limosilactobacillus reuteri</name>
    <name type="common">Lactobacillus reuteri</name>
    <dbReference type="NCBI Taxonomy" id="1598"/>
    <lineage>
        <taxon>Bacteria</taxon>
        <taxon>Bacillati</taxon>
        <taxon>Bacillota</taxon>
        <taxon>Bacilli</taxon>
        <taxon>Lactobacillales</taxon>
        <taxon>Lactobacillaceae</taxon>
        <taxon>Limosilactobacillus</taxon>
    </lineage>
</organism>
<comment type="subcellular location">
    <subcellularLocation>
        <location evidence="1">Cell membrane</location>
        <topology evidence="1">Multi-pass membrane protein</topology>
    </subcellularLocation>
</comment>
<feature type="transmembrane region" description="Helical" evidence="6">
    <location>
        <begin position="187"/>
        <end position="208"/>
    </location>
</feature>
<evidence type="ECO:0000313" key="9">
    <source>
        <dbReference type="Proteomes" id="UP000027731"/>
    </source>
</evidence>
<dbReference type="PANTHER" id="PTHR43826:SF6">
    <property type="entry name" value="GLYCEROL-3-PHOSPHATE TRANSPORTER"/>
    <property type="match status" value="1"/>
</dbReference>
<dbReference type="Gene3D" id="1.20.1250.20">
    <property type="entry name" value="MFS general substrate transporter like domains"/>
    <property type="match status" value="2"/>
</dbReference>
<dbReference type="PATRIC" id="fig|1598.90.peg.1902"/>
<feature type="transmembrane region" description="Helical" evidence="6">
    <location>
        <begin position="158"/>
        <end position="181"/>
    </location>
</feature>
<keyword evidence="4 6" id="KW-1133">Transmembrane helix</keyword>
<feature type="transmembrane region" description="Helical" evidence="6">
    <location>
        <begin position="349"/>
        <end position="372"/>
    </location>
</feature>
<feature type="transmembrane region" description="Helical" evidence="6">
    <location>
        <begin position="324"/>
        <end position="343"/>
    </location>
</feature>
<feature type="transmembrane region" description="Helical" evidence="6">
    <location>
        <begin position="29"/>
        <end position="49"/>
    </location>
</feature>
<dbReference type="Proteomes" id="UP000027731">
    <property type="component" value="Unassembled WGS sequence"/>
</dbReference>
<proteinExistence type="predicted"/>
<name>A0A073K0I0_LIMRT</name>
<keyword evidence="3 6" id="KW-0812">Transmembrane</keyword>
<accession>A0A073K0I0</accession>
<evidence type="ECO:0000256" key="5">
    <source>
        <dbReference type="ARBA" id="ARBA00023136"/>
    </source>
</evidence>
<gene>
    <name evidence="8" type="ORF">LR3_02710</name>
</gene>
<feature type="transmembrane region" description="Helical" evidence="6">
    <location>
        <begin position="296"/>
        <end position="315"/>
    </location>
</feature>
<evidence type="ECO:0000259" key="7">
    <source>
        <dbReference type="PROSITE" id="PS50850"/>
    </source>
</evidence>
<dbReference type="EMBL" id="JOSX01000020">
    <property type="protein sequence ID" value="KEK14725.1"/>
    <property type="molecule type" value="Genomic_DNA"/>
</dbReference>
<evidence type="ECO:0000256" key="3">
    <source>
        <dbReference type="ARBA" id="ARBA00022692"/>
    </source>
</evidence>
<dbReference type="AlphaFoldDB" id="A0A073K0I0"/>
<dbReference type="InterPro" id="IPR036259">
    <property type="entry name" value="MFS_trans_sf"/>
</dbReference>
<dbReference type="PROSITE" id="PS50850">
    <property type="entry name" value="MFS"/>
    <property type="match status" value="1"/>
</dbReference>
<dbReference type="GO" id="GO:0035435">
    <property type="term" value="P:phosphate ion transmembrane transport"/>
    <property type="evidence" value="ECO:0007669"/>
    <property type="project" value="TreeGrafter"/>
</dbReference>
<evidence type="ECO:0000256" key="1">
    <source>
        <dbReference type="ARBA" id="ARBA00004651"/>
    </source>
</evidence>
<evidence type="ECO:0000256" key="2">
    <source>
        <dbReference type="ARBA" id="ARBA00022448"/>
    </source>
</evidence>
<comment type="caution">
    <text evidence="8">The sequence shown here is derived from an EMBL/GenBank/DDBJ whole genome shotgun (WGS) entry which is preliminary data.</text>
</comment>
<evidence type="ECO:0000256" key="6">
    <source>
        <dbReference type="SAM" id="Phobius"/>
    </source>
</evidence>
<dbReference type="PIRSF" id="PIRSF002808">
    <property type="entry name" value="Hexose_phosphate_transp"/>
    <property type="match status" value="1"/>
</dbReference>
<evidence type="ECO:0000313" key="8">
    <source>
        <dbReference type="EMBL" id="KEK14725.1"/>
    </source>
</evidence>
<dbReference type="InterPro" id="IPR051337">
    <property type="entry name" value="OPA_Antiporter"/>
</dbReference>
<protein>
    <submittedName>
        <fullName evidence="8">Glycerol-3-phosphatase transporter</fullName>
    </submittedName>
</protein>
<dbReference type="GO" id="GO:0061513">
    <property type="term" value="F:glucose 6-phosphate:phosphate antiporter activity"/>
    <property type="evidence" value="ECO:0007669"/>
    <property type="project" value="TreeGrafter"/>
</dbReference>
<dbReference type="InterPro" id="IPR020846">
    <property type="entry name" value="MFS_dom"/>
</dbReference>
<dbReference type="PANTHER" id="PTHR43826">
    <property type="entry name" value="GLUCOSE-6-PHOSPHATE EXCHANGER SLC37A4"/>
    <property type="match status" value="1"/>
</dbReference>
<sequence length="451" mass="49293">MFEFLKPAPVAKKKVLADKVESSYRWHQLGVLLAICIGYIGYYIIRLIFTTEQNEIMKQYGFTTADIGMVLSCFGIGYGISKLFMGALSDKSNTNRYLATGLVISALLNFGLGSTRSLYMMMFLMLIMSIAQGMGAAACQRSVQLWWGKKHRGAIYSIWSSAHNAGAFACVAVVQLATFMFSGSISAVFYTSSVVSLIIAAFVLLVGADRPVSVGLPSISEYTGDEVVLENGTESDSEETSLTLPQIFVKYILTNKVVWAITLTSMSLYLVRYGIMSWIPSYLVESKGFTTNFAKWLVGIFELAAVPGVIIMGAISDALKGRRAIVCILCVIGLFICLTTYFFSTSHILIVSVLFIMGTLIYAPLTLVGLMVNEAVPKFAVGSSTGFMGFFQYIFGETLATALIGILVAKYGWLASNMVLYTASALAFILLVYIFIAERRAEKIADSDKKN</sequence>
<reference evidence="8 9" key="1">
    <citation type="submission" date="2014-06" db="EMBL/GenBank/DDBJ databases">
        <title>Genetic determinant of reutericyclin biosynthesis of Lactobacillus reuteri.</title>
        <authorList>
            <person name="Lin X."/>
            <person name="Duar R."/>
            <person name="Walter J."/>
            <person name="Gaenzle M."/>
        </authorList>
    </citation>
    <scope>NUCLEOTIDE SEQUENCE [LARGE SCALE GENOMIC DNA]</scope>
    <source>
        <strain evidence="8 9">LTH2584</strain>
    </source>
</reference>
<feature type="domain" description="Major facilitator superfamily (MFS) profile" evidence="7">
    <location>
        <begin position="31"/>
        <end position="440"/>
    </location>
</feature>
<keyword evidence="5 6" id="KW-0472">Membrane</keyword>
<feature type="transmembrane region" description="Helical" evidence="6">
    <location>
        <begin position="393"/>
        <end position="413"/>
    </location>
</feature>
<dbReference type="InterPro" id="IPR011701">
    <property type="entry name" value="MFS"/>
</dbReference>
<dbReference type="InterPro" id="IPR000849">
    <property type="entry name" value="Sugar_P_transporter"/>
</dbReference>
<feature type="transmembrane region" description="Helical" evidence="6">
    <location>
        <begin position="257"/>
        <end position="276"/>
    </location>
</feature>
<evidence type="ECO:0000256" key="4">
    <source>
        <dbReference type="ARBA" id="ARBA00022989"/>
    </source>
</evidence>
<dbReference type="GO" id="GO:0005886">
    <property type="term" value="C:plasma membrane"/>
    <property type="evidence" value="ECO:0007669"/>
    <property type="project" value="UniProtKB-SubCell"/>
</dbReference>
<feature type="transmembrane region" description="Helical" evidence="6">
    <location>
        <begin position="69"/>
        <end position="88"/>
    </location>
</feature>
<feature type="transmembrane region" description="Helical" evidence="6">
    <location>
        <begin position="118"/>
        <end position="138"/>
    </location>
</feature>
<feature type="transmembrane region" description="Helical" evidence="6">
    <location>
        <begin position="419"/>
        <end position="436"/>
    </location>
</feature>
<dbReference type="SUPFAM" id="SSF103473">
    <property type="entry name" value="MFS general substrate transporter"/>
    <property type="match status" value="1"/>
</dbReference>
<dbReference type="Pfam" id="PF07690">
    <property type="entry name" value="MFS_1"/>
    <property type="match status" value="1"/>
</dbReference>